<name>A0A2P6PD37_ROSCH</name>
<protein>
    <submittedName>
        <fullName evidence="2">Uncharacterized protein</fullName>
    </submittedName>
</protein>
<accession>A0A2P6PD37</accession>
<sequence length="47" mass="5344">MDPTVCSFSPARHGRINLLVMLFVDNYMNMVLISLLCCSVVLDLERN</sequence>
<dbReference type="EMBL" id="PDCK01000045">
    <property type="protein sequence ID" value="PRQ19842.1"/>
    <property type="molecule type" value="Genomic_DNA"/>
</dbReference>
<keyword evidence="3" id="KW-1185">Reference proteome</keyword>
<dbReference type="Proteomes" id="UP000238479">
    <property type="component" value="Chromosome 7"/>
</dbReference>
<keyword evidence="1" id="KW-1133">Transmembrane helix</keyword>
<evidence type="ECO:0000256" key="1">
    <source>
        <dbReference type="SAM" id="Phobius"/>
    </source>
</evidence>
<keyword evidence="1" id="KW-0812">Transmembrane</keyword>
<keyword evidence="1" id="KW-0472">Membrane</keyword>
<reference evidence="2 3" key="1">
    <citation type="journal article" date="2018" name="Nat. Genet.">
        <title>The Rosa genome provides new insights in the design of modern roses.</title>
        <authorList>
            <person name="Bendahmane M."/>
        </authorList>
    </citation>
    <scope>NUCLEOTIDE SEQUENCE [LARGE SCALE GENOMIC DNA]</scope>
    <source>
        <strain evidence="3">cv. Old Blush</strain>
    </source>
</reference>
<evidence type="ECO:0000313" key="2">
    <source>
        <dbReference type="EMBL" id="PRQ19842.1"/>
    </source>
</evidence>
<comment type="caution">
    <text evidence="2">The sequence shown here is derived from an EMBL/GenBank/DDBJ whole genome shotgun (WGS) entry which is preliminary data.</text>
</comment>
<feature type="transmembrane region" description="Helical" evidence="1">
    <location>
        <begin position="27"/>
        <end position="44"/>
    </location>
</feature>
<gene>
    <name evidence="2" type="ORF">RchiOBHm_Chr7g0221751</name>
</gene>
<evidence type="ECO:0000313" key="3">
    <source>
        <dbReference type="Proteomes" id="UP000238479"/>
    </source>
</evidence>
<dbReference type="AlphaFoldDB" id="A0A2P6PD37"/>
<dbReference type="Gramene" id="PRQ19842">
    <property type="protein sequence ID" value="PRQ19842"/>
    <property type="gene ID" value="RchiOBHm_Chr7g0221751"/>
</dbReference>
<proteinExistence type="predicted"/>
<organism evidence="2 3">
    <name type="scientific">Rosa chinensis</name>
    <name type="common">China rose</name>
    <dbReference type="NCBI Taxonomy" id="74649"/>
    <lineage>
        <taxon>Eukaryota</taxon>
        <taxon>Viridiplantae</taxon>
        <taxon>Streptophyta</taxon>
        <taxon>Embryophyta</taxon>
        <taxon>Tracheophyta</taxon>
        <taxon>Spermatophyta</taxon>
        <taxon>Magnoliopsida</taxon>
        <taxon>eudicotyledons</taxon>
        <taxon>Gunneridae</taxon>
        <taxon>Pentapetalae</taxon>
        <taxon>rosids</taxon>
        <taxon>fabids</taxon>
        <taxon>Rosales</taxon>
        <taxon>Rosaceae</taxon>
        <taxon>Rosoideae</taxon>
        <taxon>Rosoideae incertae sedis</taxon>
        <taxon>Rosa</taxon>
    </lineage>
</organism>